<feature type="transmembrane region" description="Helical" evidence="1">
    <location>
        <begin position="537"/>
        <end position="558"/>
    </location>
</feature>
<evidence type="ECO:0000313" key="2">
    <source>
        <dbReference type="EMBL" id="RPB07112.1"/>
    </source>
</evidence>
<keyword evidence="1" id="KW-0812">Transmembrane</keyword>
<dbReference type="PANTHER" id="PTHR35394">
    <property type="entry name" value="DUF3176 DOMAIN-CONTAINING PROTEIN"/>
    <property type="match status" value="1"/>
</dbReference>
<organism evidence="2 3">
    <name type="scientific">Morchella conica CCBAS932</name>
    <dbReference type="NCBI Taxonomy" id="1392247"/>
    <lineage>
        <taxon>Eukaryota</taxon>
        <taxon>Fungi</taxon>
        <taxon>Dikarya</taxon>
        <taxon>Ascomycota</taxon>
        <taxon>Pezizomycotina</taxon>
        <taxon>Pezizomycetes</taxon>
        <taxon>Pezizales</taxon>
        <taxon>Morchellaceae</taxon>
        <taxon>Morchella</taxon>
    </lineage>
</organism>
<gene>
    <name evidence="2" type="ORF">P167DRAFT_568794</name>
</gene>
<dbReference type="AlphaFoldDB" id="A0A3N4KCR5"/>
<keyword evidence="1" id="KW-1133">Transmembrane helix</keyword>
<keyword evidence="3" id="KW-1185">Reference proteome</keyword>
<dbReference type="OrthoDB" id="5376804at2759"/>
<accession>A0A3N4KCR5</accession>
<evidence type="ECO:0000256" key="1">
    <source>
        <dbReference type="SAM" id="Phobius"/>
    </source>
</evidence>
<dbReference type="Proteomes" id="UP000277580">
    <property type="component" value="Unassembled WGS sequence"/>
</dbReference>
<evidence type="ECO:0000313" key="3">
    <source>
        <dbReference type="Proteomes" id="UP000277580"/>
    </source>
</evidence>
<name>A0A3N4KCR5_9PEZI</name>
<protein>
    <submittedName>
        <fullName evidence="2">Uncharacterized protein</fullName>
    </submittedName>
</protein>
<feature type="transmembrane region" description="Helical" evidence="1">
    <location>
        <begin position="67"/>
        <end position="91"/>
    </location>
</feature>
<feature type="transmembrane region" description="Helical" evidence="1">
    <location>
        <begin position="111"/>
        <end position="133"/>
    </location>
</feature>
<dbReference type="InterPro" id="IPR021514">
    <property type="entry name" value="DUF3176"/>
</dbReference>
<dbReference type="InParanoid" id="A0A3N4KCR5"/>
<proteinExistence type="predicted"/>
<sequence>MAGTLQKLAVNIFFKSPPPTKTEADLPPAYNGLVYTPPSPTAHRPPKPPKPPHSNAALPRRFPWRALLLQLLALGVSALALGMTAFVVWVFDNNPAQTFHTDIVSGWSTAVTLNAVLAWLAAVAKVALMWPLAECIGQMRWVLFAERPRRLADFESIGGAGRDVFGAVGWIFKFRRGLLVHFGAALMLLSLGLDPAIQQLTSYELRSVPATPATPARLSSNPSYTPTRGFSRGLILATPRALLWGATSALLGDPVTTTHSCASGNCTYPAATSVGVCSTCDDITDQLTRNCTTLTTKNRYCQSATCFTSGQLCTYTYNATSAGGGTTFLSANAEGANSTVAGNTVIIPADRIVLTALYIQQDNATAAATQNLPIAPGYVAEGGSHMARGYVCALRFCEQAYQAQVVNGTYSETLVNSTSVDSFALPVPQLSEITDELLNRPLPIAASGKTNVSTAALFAMGMGLAVSLSGNATVLTAEPRPGEVSALHQGLYVDLLTADLVGVMANVTGSMSAAVRNEGAGVEGVTLVVESWMVARWAWFAWPAGVWLGVLVLLVAVVRGTWVGRGGWMGGSAVAGMLVGLEAGVRAEVDVMGGGVKRDEVSGGLGAWRDKWSVRSVAEEVKVGTGVVQEGGVAVLQTSTYD</sequence>
<feature type="transmembrane region" description="Helical" evidence="1">
    <location>
        <begin position="178"/>
        <end position="197"/>
    </location>
</feature>
<reference evidence="2 3" key="1">
    <citation type="journal article" date="2018" name="Nat. Ecol. Evol.">
        <title>Pezizomycetes genomes reveal the molecular basis of ectomycorrhizal truffle lifestyle.</title>
        <authorList>
            <person name="Murat C."/>
            <person name="Payen T."/>
            <person name="Noel B."/>
            <person name="Kuo A."/>
            <person name="Morin E."/>
            <person name="Chen J."/>
            <person name="Kohler A."/>
            <person name="Krizsan K."/>
            <person name="Balestrini R."/>
            <person name="Da Silva C."/>
            <person name="Montanini B."/>
            <person name="Hainaut M."/>
            <person name="Levati E."/>
            <person name="Barry K.W."/>
            <person name="Belfiori B."/>
            <person name="Cichocki N."/>
            <person name="Clum A."/>
            <person name="Dockter R.B."/>
            <person name="Fauchery L."/>
            <person name="Guy J."/>
            <person name="Iotti M."/>
            <person name="Le Tacon F."/>
            <person name="Lindquist E.A."/>
            <person name="Lipzen A."/>
            <person name="Malagnac F."/>
            <person name="Mello A."/>
            <person name="Molinier V."/>
            <person name="Miyauchi S."/>
            <person name="Poulain J."/>
            <person name="Riccioni C."/>
            <person name="Rubini A."/>
            <person name="Sitrit Y."/>
            <person name="Splivallo R."/>
            <person name="Traeger S."/>
            <person name="Wang M."/>
            <person name="Zifcakova L."/>
            <person name="Wipf D."/>
            <person name="Zambonelli A."/>
            <person name="Paolocci F."/>
            <person name="Nowrousian M."/>
            <person name="Ottonello S."/>
            <person name="Baldrian P."/>
            <person name="Spatafora J.W."/>
            <person name="Henrissat B."/>
            <person name="Nagy L.G."/>
            <person name="Aury J.M."/>
            <person name="Wincker P."/>
            <person name="Grigoriev I.V."/>
            <person name="Bonfante P."/>
            <person name="Martin F.M."/>
        </authorList>
    </citation>
    <scope>NUCLEOTIDE SEQUENCE [LARGE SCALE GENOMIC DNA]</scope>
    <source>
        <strain evidence="2 3">CCBAS932</strain>
    </source>
</reference>
<dbReference type="STRING" id="1392247.A0A3N4KCR5"/>
<dbReference type="Pfam" id="PF11374">
    <property type="entry name" value="DUF3176"/>
    <property type="match status" value="1"/>
</dbReference>
<dbReference type="PANTHER" id="PTHR35394:SF5">
    <property type="entry name" value="DUF3176 DOMAIN-CONTAINING PROTEIN"/>
    <property type="match status" value="1"/>
</dbReference>
<dbReference type="EMBL" id="ML119195">
    <property type="protein sequence ID" value="RPB07112.1"/>
    <property type="molecule type" value="Genomic_DNA"/>
</dbReference>
<keyword evidence="1" id="KW-0472">Membrane</keyword>